<dbReference type="Proteomes" id="UP000595448">
    <property type="component" value="Chromosome"/>
</dbReference>
<organism evidence="2 3">
    <name type="scientific">Brevundimonas vitisensis</name>
    <dbReference type="NCBI Taxonomy" id="2800818"/>
    <lineage>
        <taxon>Bacteria</taxon>
        <taxon>Pseudomonadati</taxon>
        <taxon>Pseudomonadota</taxon>
        <taxon>Alphaproteobacteria</taxon>
        <taxon>Caulobacterales</taxon>
        <taxon>Caulobacteraceae</taxon>
        <taxon>Brevundimonas</taxon>
    </lineage>
</organism>
<dbReference type="RefSeq" id="WP_201103207.1">
    <property type="nucleotide sequence ID" value="NZ_CP067977.1"/>
</dbReference>
<evidence type="ECO:0000256" key="1">
    <source>
        <dbReference type="SAM" id="Phobius"/>
    </source>
</evidence>
<evidence type="ECO:0000313" key="3">
    <source>
        <dbReference type="Proteomes" id="UP000595448"/>
    </source>
</evidence>
<feature type="transmembrane region" description="Helical" evidence="1">
    <location>
        <begin position="111"/>
        <end position="135"/>
    </location>
</feature>
<evidence type="ECO:0008006" key="4">
    <source>
        <dbReference type="Google" id="ProtNLM"/>
    </source>
</evidence>
<sequence>MRRGQVAVRVVGPLQWVVYPALLAIALTIALATPVELFGLKLPEPVLPMALAFAWPLIRPSMLAPAVLFGLGLFLDIFWAGPLGLWALALMGIYGVVLISRSFLVGQETHVLFVWYGLGTVAAFILTYLISTLLAGNAPSVLSLLGQVLPTLLLFPIAGRMIERFDDGDVRFR</sequence>
<feature type="transmembrane region" description="Helical" evidence="1">
    <location>
        <begin position="141"/>
        <end position="162"/>
    </location>
</feature>
<reference evidence="2 3" key="1">
    <citation type="submission" date="2021-01" db="EMBL/GenBank/DDBJ databases">
        <title>Brevundimonas vitis sp. nov., an bacterium isolated from grape (Vitis vinifera).</title>
        <authorList>
            <person name="Jiang L."/>
            <person name="Lee J."/>
        </authorList>
    </citation>
    <scope>NUCLEOTIDE SEQUENCE [LARGE SCALE GENOMIC DNA]</scope>
    <source>
        <strain evidence="2 3">GRTSA-9</strain>
    </source>
</reference>
<dbReference type="EMBL" id="CP067977">
    <property type="protein sequence ID" value="QQQ18853.1"/>
    <property type="molecule type" value="Genomic_DNA"/>
</dbReference>
<accession>A0ABX7BQ68</accession>
<proteinExistence type="predicted"/>
<evidence type="ECO:0000313" key="2">
    <source>
        <dbReference type="EMBL" id="QQQ18853.1"/>
    </source>
</evidence>
<keyword evidence="1" id="KW-0472">Membrane</keyword>
<keyword evidence="3" id="KW-1185">Reference proteome</keyword>
<protein>
    <recommendedName>
        <fullName evidence="4">Rod shape-determining protein MreD</fullName>
    </recommendedName>
</protein>
<feature type="transmembrane region" description="Helical" evidence="1">
    <location>
        <begin position="16"/>
        <end position="38"/>
    </location>
</feature>
<feature type="transmembrane region" description="Helical" evidence="1">
    <location>
        <begin position="77"/>
        <end position="99"/>
    </location>
</feature>
<gene>
    <name evidence="2" type="ORF">JIP62_01530</name>
</gene>
<keyword evidence="1" id="KW-0812">Transmembrane</keyword>
<name>A0ABX7BQ68_9CAUL</name>
<keyword evidence="1" id="KW-1133">Transmembrane helix</keyword>